<evidence type="ECO:0000313" key="2">
    <source>
        <dbReference type="EMBL" id="NEV60707.1"/>
    </source>
</evidence>
<gene>
    <name evidence="2" type="ORF">G3446_02155</name>
</gene>
<keyword evidence="3" id="KW-1185">Reference proteome</keyword>
<feature type="signal peptide" evidence="1">
    <location>
        <begin position="1"/>
        <end position="32"/>
    </location>
</feature>
<dbReference type="PROSITE" id="PS51257">
    <property type="entry name" value="PROKAR_LIPOPROTEIN"/>
    <property type="match status" value="1"/>
</dbReference>
<evidence type="ECO:0000256" key="1">
    <source>
        <dbReference type="SAM" id="SignalP"/>
    </source>
</evidence>
<reference evidence="2 3" key="1">
    <citation type="submission" date="2020-02" db="EMBL/GenBank/DDBJ databases">
        <title>Genome sequences of Thiorhodococcus mannitoliphagus and Thiorhodococcus minor, purple sulfur photosynthetic bacteria in the gammaproteobacterial family, Chromatiaceae.</title>
        <authorList>
            <person name="Aviles F.A."/>
            <person name="Meyer T.E."/>
            <person name="Kyndt J.A."/>
        </authorList>
    </citation>
    <scope>NUCLEOTIDE SEQUENCE [LARGE SCALE GENOMIC DNA]</scope>
    <source>
        <strain evidence="2 3">DSM 11518</strain>
    </source>
</reference>
<proteinExistence type="predicted"/>
<protein>
    <submittedName>
        <fullName evidence="2">Uncharacterized protein</fullName>
    </submittedName>
</protein>
<dbReference type="AlphaFoldDB" id="A0A6M0JWM9"/>
<evidence type="ECO:0000313" key="3">
    <source>
        <dbReference type="Proteomes" id="UP000483379"/>
    </source>
</evidence>
<sequence length="210" mass="22644">MQRMFLRRSRASMSLRAGLVMLFALGCGSGDAAAETPAEAMARAIARMMESMGFSGAAGYDAPAYPDAGAMPGWPGPMTPWPGGALPDSGVSDMADSAVDGMTRMGQQMMQGMQGQAPGMPWGQTSLGGVWEDNQGGVLIVQGRRYRLYSQCRGYIEGGIRLSDNRLELSNDEEGVTQGFEYALDKGRLALRSDDGQVFLYRRLILDRKP</sequence>
<dbReference type="RefSeq" id="WP_164450753.1">
    <property type="nucleotide sequence ID" value="NZ_JAAIJQ010000004.1"/>
</dbReference>
<name>A0A6M0JWM9_9GAMM</name>
<organism evidence="2 3">
    <name type="scientific">Thiorhodococcus minor</name>
    <dbReference type="NCBI Taxonomy" id="57489"/>
    <lineage>
        <taxon>Bacteria</taxon>
        <taxon>Pseudomonadati</taxon>
        <taxon>Pseudomonadota</taxon>
        <taxon>Gammaproteobacteria</taxon>
        <taxon>Chromatiales</taxon>
        <taxon>Chromatiaceae</taxon>
        <taxon>Thiorhodococcus</taxon>
    </lineage>
</organism>
<feature type="chain" id="PRO_5026952376" evidence="1">
    <location>
        <begin position="33"/>
        <end position="210"/>
    </location>
</feature>
<dbReference type="Proteomes" id="UP000483379">
    <property type="component" value="Unassembled WGS sequence"/>
</dbReference>
<accession>A0A6M0JWM9</accession>
<keyword evidence="1" id="KW-0732">Signal</keyword>
<comment type="caution">
    <text evidence="2">The sequence shown here is derived from an EMBL/GenBank/DDBJ whole genome shotgun (WGS) entry which is preliminary data.</text>
</comment>
<dbReference type="EMBL" id="JAAIJQ010000004">
    <property type="protein sequence ID" value="NEV60707.1"/>
    <property type="molecule type" value="Genomic_DNA"/>
</dbReference>